<evidence type="ECO:0000313" key="4">
    <source>
        <dbReference type="Proteomes" id="UP001642540"/>
    </source>
</evidence>
<feature type="signal peptide" evidence="2">
    <location>
        <begin position="1"/>
        <end position="27"/>
    </location>
</feature>
<sequence>MAVISYPRVRSCLLVTVILVSSQLTDQSDPSYGQITRFQTGTFSEFFKASTGYPKLNSNRKSYYSRIFESTAPKSKFVPVKNLNEYLSPFERCFIHLTNFQNVDINPPQHPILIRNLIPAQVNLQEDVKRNPNRQKILWIPPGLNVTGLNKYSRHCPLSKLLVSRDGICLSFDLFSFHMRSKPWNCELTVSLFPPLFVFWNEWFKTPDLDLGLLRINMKFPQTWDRVDIRPKFTNFADDALAVQTNMLYAWILDEKFENNWRLDNAYHWKLQLHRLSTLYLRHLAHDTIFLMNTKRVKDGALEVATITDIKVPRFCKIILNEILSKDVRLLEDATTRPCKIDPLPYKVNLQSWQPGKMDIIVKELQNNLPSPWSVDHKLDDAVFIEMNFMKHFSYCQNLIQHKNFWGNLPLGGVQDKTVHALTHVCLSIMGNYSYRVGLGDSSVVCENGKQVQGRYPEIDPFTSKIWITNEFGLQDNSFLFTIPDHLNSLRFVSCGRARTTRLAFSELVKIFDIWIWLFLLLLFLVIPPIAEFQNMQQTSRSSNYKVFITDINMCYRATFSLLTGLLEQGDNNLSSNTRWSRIISGTFIISAIVLSNGYKGQNVFNLVNSLKPIPYHNFTQLVQDNFAIYSGSNNPKIDIEVFVSRDFSNHEMNNCSVGPDSLEGLLFPAAVARSETCHLYSTARHAEGLYARQISKENLDRLELAHSHSRVLPSTLKTLKKVCDDVVPSSLKKSERDRKIKVFYDDHEIMYEATVKSFNKWQKIETLEILKPCNKTAVLVADYWSQQLAFALANFLSKTKEIYVGKYVLYERLFTFKLHDFVKLSDMRRVKAVAASGIWEFWMKFFRHKVLFREDESAYELTPPTMSGNISVVLYKGAKTSVSGPNKQISQ</sequence>
<dbReference type="EMBL" id="CAXLJM020000081">
    <property type="protein sequence ID" value="CAL8130062.1"/>
    <property type="molecule type" value="Genomic_DNA"/>
</dbReference>
<keyword evidence="2" id="KW-0732">Signal</keyword>
<name>A0ABP1RLE9_9HEXA</name>
<dbReference type="Proteomes" id="UP001642540">
    <property type="component" value="Unassembled WGS sequence"/>
</dbReference>
<evidence type="ECO:0000256" key="2">
    <source>
        <dbReference type="SAM" id="SignalP"/>
    </source>
</evidence>
<evidence type="ECO:0000313" key="3">
    <source>
        <dbReference type="EMBL" id="CAL8130062.1"/>
    </source>
</evidence>
<feature type="chain" id="PRO_5047518965" evidence="2">
    <location>
        <begin position="28"/>
        <end position="892"/>
    </location>
</feature>
<evidence type="ECO:0000256" key="1">
    <source>
        <dbReference type="SAM" id="Phobius"/>
    </source>
</evidence>
<organism evidence="3 4">
    <name type="scientific">Orchesella dallaii</name>
    <dbReference type="NCBI Taxonomy" id="48710"/>
    <lineage>
        <taxon>Eukaryota</taxon>
        <taxon>Metazoa</taxon>
        <taxon>Ecdysozoa</taxon>
        <taxon>Arthropoda</taxon>
        <taxon>Hexapoda</taxon>
        <taxon>Collembola</taxon>
        <taxon>Entomobryomorpha</taxon>
        <taxon>Entomobryoidea</taxon>
        <taxon>Orchesellidae</taxon>
        <taxon>Orchesellinae</taxon>
        <taxon>Orchesella</taxon>
    </lineage>
</organism>
<protein>
    <submittedName>
        <fullName evidence="3">Uncharacterized protein</fullName>
    </submittedName>
</protein>
<reference evidence="3 4" key="1">
    <citation type="submission" date="2024-08" db="EMBL/GenBank/DDBJ databases">
        <authorList>
            <person name="Cucini C."/>
            <person name="Frati F."/>
        </authorList>
    </citation>
    <scope>NUCLEOTIDE SEQUENCE [LARGE SCALE GENOMIC DNA]</scope>
</reference>
<keyword evidence="1" id="KW-0812">Transmembrane</keyword>
<gene>
    <name evidence="3" type="ORF">ODALV1_LOCUS23546</name>
</gene>
<keyword evidence="4" id="KW-1185">Reference proteome</keyword>
<comment type="caution">
    <text evidence="3">The sequence shown here is derived from an EMBL/GenBank/DDBJ whole genome shotgun (WGS) entry which is preliminary data.</text>
</comment>
<keyword evidence="1" id="KW-0472">Membrane</keyword>
<accession>A0ABP1RLE9</accession>
<keyword evidence="1" id="KW-1133">Transmembrane helix</keyword>
<proteinExistence type="predicted"/>
<feature type="transmembrane region" description="Helical" evidence="1">
    <location>
        <begin position="514"/>
        <end position="531"/>
    </location>
</feature>